<sequence length="267" mass="32143">MVRKRRELSSTGIYHIMIRGNEKRNIFLDDDDREKFINILFDKKKDNEYKLYAYCLMNNHVHLLLKEEKEDISRNMKRINISYAYYFNKKYERVGHVFQDRFKSETVEDDIYLLQVIRYIHNNPVKAGIVKSPLKYKWSSYSSYTSKGYNKNSIVDNNFILLMFSKNKREAVKLFIEYSLQENEDVFIDERKKEKKKKIILTEKAARDFIDKFLNKNNLKLDEIRNKENKKLRNELILELRKKSNLSIRNISSLLKISRGVVQNVKT</sequence>
<dbReference type="STRING" id="36842.SAMN02194393_00552"/>
<dbReference type="InterPro" id="IPR036515">
    <property type="entry name" value="Transposase_17_sf"/>
</dbReference>
<name>A0A1T5IML5_9FIRM</name>
<feature type="domain" description="Transposase IS200-like" evidence="1">
    <location>
        <begin position="9"/>
        <end position="123"/>
    </location>
</feature>
<dbReference type="SUPFAM" id="SSF143422">
    <property type="entry name" value="Transposase IS200-like"/>
    <property type="match status" value="1"/>
</dbReference>
<dbReference type="Pfam" id="PF01797">
    <property type="entry name" value="Y1_Tnp"/>
    <property type="match status" value="1"/>
</dbReference>
<dbReference type="GO" id="GO:0003677">
    <property type="term" value="F:DNA binding"/>
    <property type="evidence" value="ECO:0007669"/>
    <property type="project" value="InterPro"/>
</dbReference>
<dbReference type="RefSeq" id="WP_079489160.1">
    <property type="nucleotide sequence ID" value="NZ_FUZT01000001.1"/>
</dbReference>
<keyword evidence="3" id="KW-1185">Reference proteome</keyword>
<evidence type="ECO:0000259" key="1">
    <source>
        <dbReference type="SMART" id="SM01321"/>
    </source>
</evidence>
<dbReference type="PANTHER" id="PTHR34322:SF2">
    <property type="entry name" value="TRANSPOSASE IS200-LIKE DOMAIN-CONTAINING PROTEIN"/>
    <property type="match status" value="1"/>
</dbReference>
<dbReference type="OrthoDB" id="9788881at2"/>
<dbReference type="Proteomes" id="UP000190285">
    <property type="component" value="Unassembled WGS sequence"/>
</dbReference>
<dbReference type="NCBIfam" id="NF047646">
    <property type="entry name" value="REP_Tyr_transpos"/>
    <property type="match status" value="1"/>
</dbReference>
<dbReference type="EMBL" id="FUZT01000001">
    <property type="protein sequence ID" value="SKC40454.1"/>
    <property type="molecule type" value="Genomic_DNA"/>
</dbReference>
<proteinExistence type="predicted"/>
<reference evidence="2 3" key="1">
    <citation type="submission" date="2017-02" db="EMBL/GenBank/DDBJ databases">
        <authorList>
            <person name="Peterson S.W."/>
        </authorList>
    </citation>
    <scope>NUCLEOTIDE SEQUENCE [LARGE SCALE GENOMIC DNA]</scope>
    <source>
        <strain evidence="2 3">M1</strain>
    </source>
</reference>
<dbReference type="Gene3D" id="3.30.70.1290">
    <property type="entry name" value="Transposase IS200-like"/>
    <property type="match status" value="1"/>
</dbReference>
<protein>
    <submittedName>
        <fullName evidence="2">REP element-mobilizing transposase RayT</fullName>
    </submittedName>
</protein>
<gene>
    <name evidence="2" type="ORF">SAMN02194393_00552</name>
</gene>
<dbReference type="GO" id="GO:0006313">
    <property type="term" value="P:DNA transposition"/>
    <property type="evidence" value="ECO:0007669"/>
    <property type="project" value="InterPro"/>
</dbReference>
<dbReference type="PANTHER" id="PTHR34322">
    <property type="entry name" value="TRANSPOSASE, Y1_TNP DOMAIN-CONTAINING"/>
    <property type="match status" value="1"/>
</dbReference>
<evidence type="ECO:0000313" key="2">
    <source>
        <dbReference type="EMBL" id="SKC40454.1"/>
    </source>
</evidence>
<organism evidence="2 3">
    <name type="scientific">Maledivibacter halophilus</name>
    <dbReference type="NCBI Taxonomy" id="36842"/>
    <lineage>
        <taxon>Bacteria</taxon>
        <taxon>Bacillati</taxon>
        <taxon>Bacillota</taxon>
        <taxon>Clostridia</taxon>
        <taxon>Peptostreptococcales</taxon>
        <taxon>Caminicellaceae</taxon>
        <taxon>Maledivibacter</taxon>
    </lineage>
</organism>
<accession>A0A1T5IML5</accession>
<evidence type="ECO:0000313" key="3">
    <source>
        <dbReference type="Proteomes" id="UP000190285"/>
    </source>
</evidence>
<dbReference type="SMART" id="SM01321">
    <property type="entry name" value="Y1_Tnp"/>
    <property type="match status" value="1"/>
</dbReference>
<dbReference type="GO" id="GO:0004803">
    <property type="term" value="F:transposase activity"/>
    <property type="evidence" value="ECO:0007669"/>
    <property type="project" value="InterPro"/>
</dbReference>
<dbReference type="InterPro" id="IPR002686">
    <property type="entry name" value="Transposase_17"/>
</dbReference>
<dbReference type="AlphaFoldDB" id="A0A1T5IML5"/>